<dbReference type="EMBL" id="JAEKMH010000001">
    <property type="protein sequence ID" value="MBJ3784149.1"/>
    <property type="molecule type" value="Genomic_DNA"/>
</dbReference>
<evidence type="ECO:0000256" key="1">
    <source>
        <dbReference type="SAM" id="SignalP"/>
    </source>
</evidence>
<comment type="caution">
    <text evidence="2">The sequence shown here is derived from an EMBL/GenBank/DDBJ whole genome shotgun (WGS) entry which is preliminary data.</text>
</comment>
<evidence type="ECO:0000313" key="3">
    <source>
        <dbReference type="Proteomes" id="UP000602124"/>
    </source>
</evidence>
<feature type="chain" id="PRO_5037665982" evidence="1">
    <location>
        <begin position="22"/>
        <end position="188"/>
    </location>
</feature>
<organism evidence="2 3">
    <name type="scientific">Devosia sediminis</name>
    <dbReference type="NCBI Taxonomy" id="2798801"/>
    <lineage>
        <taxon>Bacteria</taxon>
        <taxon>Pseudomonadati</taxon>
        <taxon>Pseudomonadota</taxon>
        <taxon>Alphaproteobacteria</taxon>
        <taxon>Hyphomicrobiales</taxon>
        <taxon>Devosiaceae</taxon>
        <taxon>Devosia</taxon>
    </lineage>
</organism>
<gene>
    <name evidence="2" type="ORF">JEQ47_05405</name>
</gene>
<dbReference type="RefSeq" id="WP_198875335.1">
    <property type="nucleotide sequence ID" value="NZ_JAEKMH010000001.1"/>
</dbReference>
<protein>
    <submittedName>
        <fullName evidence="2">Uncharacterized protein</fullName>
    </submittedName>
</protein>
<keyword evidence="3" id="KW-1185">Reference proteome</keyword>
<accession>A0A934INU2</accession>
<feature type="signal peptide" evidence="1">
    <location>
        <begin position="1"/>
        <end position="21"/>
    </location>
</feature>
<sequence length="188" mass="20625">MIRSALAALAVSILGLVSPLAQDDAIGIPGPIEFEGVSFDLVWTSHPTDTDYKQEYLPAGQAVEAYQQMFMIDLMTDGPTPDVAANAMVQSLEQRRANDPVVNFEVIRNTGTGEVILDFVLSSDDGEMLIVEWNAYRYVPTDSGLAMFGISRRGYDDEVTDFLTNLKSMRQPAIEALAFMEVPGIVIE</sequence>
<reference evidence="2" key="1">
    <citation type="submission" date="2020-12" db="EMBL/GenBank/DDBJ databases">
        <title>Devosia sp. MSA67 isolated from Mo River.</title>
        <authorList>
            <person name="Ma F."/>
            <person name="Zi Z."/>
        </authorList>
    </citation>
    <scope>NUCLEOTIDE SEQUENCE</scope>
    <source>
        <strain evidence="2">MSA67</strain>
    </source>
</reference>
<dbReference type="Proteomes" id="UP000602124">
    <property type="component" value="Unassembled WGS sequence"/>
</dbReference>
<keyword evidence="1" id="KW-0732">Signal</keyword>
<proteinExistence type="predicted"/>
<name>A0A934INU2_9HYPH</name>
<evidence type="ECO:0000313" key="2">
    <source>
        <dbReference type="EMBL" id="MBJ3784149.1"/>
    </source>
</evidence>
<dbReference type="AlphaFoldDB" id="A0A934INU2"/>